<gene>
    <name evidence="6" type="ORF">J9317_10915</name>
</gene>
<evidence type="ECO:0000256" key="3">
    <source>
        <dbReference type="ARBA" id="ARBA00022777"/>
    </source>
</evidence>
<organism evidence="6 7">
    <name type="scientific">Metabacillus flavus</name>
    <dbReference type="NCBI Taxonomy" id="2823519"/>
    <lineage>
        <taxon>Bacteria</taxon>
        <taxon>Bacillati</taxon>
        <taxon>Bacillota</taxon>
        <taxon>Bacilli</taxon>
        <taxon>Bacillales</taxon>
        <taxon>Bacillaceae</taxon>
        <taxon>Metabacillus</taxon>
    </lineage>
</organism>
<sequence>MTGKGNELSKGFVLNGKYEIISKAGEGGYGIAYKAQQIKDGGTVLIKQARNRRRKTNHSFEMESSILSSMGNFQTPQLYEQFIVDRHIYLAMEYKNGRTFEELIFDEDAVYSEAESIAVLKKITAVLAPIHERGIVHRDLRIPNILLDGRDIHIIDFGLARNIGDKRKLCLSRKKKRFREISFKSDFYCLGHFLLFLLYSGFSAKEEKEKPWEEELDITPETRHILRRMLQLDFPYERIDELQNDLQNKK</sequence>
<dbReference type="PANTHER" id="PTHR24348:SF22">
    <property type="entry name" value="NON-SPECIFIC SERINE_THREONINE PROTEIN KINASE"/>
    <property type="match status" value="1"/>
</dbReference>
<dbReference type="SMART" id="SM00219">
    <property type="entry name" value="TyrKc"/>
    <property type="match status" value="1"/>
</dbReference>
<dbReference type="EMBL" id="JAGVRK010000001">
    <property type="protein sequence ID" value="MBS2969275.1"/>
    <property type="molecule type" value="Genomic_DNA"/>
</dbReference>
<dbReference type="Proteomes" id="UP000682403">
    <property type="component" value="Unassembled WGS sequence"/>
</dbReference>
<dbReference type="InterPro" id="IPR000719">
    <property type="entry name" value="Prot_kinase_dom"/>
</dbReference>
<evidence type="ECO:0000256" key="1">
    <source>
        <dbReference type="ARBA" id="ARBA00022679"/>
    </source>
</evidence>
<comment type="caution">
    <text evidence="6">The sequence shown here is derived from an EMBL/GenBank/DDBJ whole genome shotgun (WGS) entry which is preliminary data.</text>
</comment>
<dbReference type="RefSeq" id="WP_211558517.1">
    <property type="nucleotide sequence ID" value="NZ_JAGVRK010000001.1"/>
</dbReference>
<dbReference type="Gene3D" id="1.10.510.10">
    <property type="entry name" value="Transferase(Phosphotransferase) domain 1"/>
    <property type="match status" value="1"/>
</dbReference>
<dbReference type="GO" id="GO:0016301">
    <property type="term" value="F:kinase activity"/>
    <property type="evidence" value="ECO:0007669"/>
    <property type="project" value="UniProtKB-KW"/>
</dbReference>
<feature type="domain" description="Protein kinase" evidence="5">
    <location>
        <begin position="18"/>
        <end position="250"/>
    </location>
</feature>
<proteinExistence type="predicted"/>
<keyword evidence="1" id="KW-0808">Transferase</keyword>
<dbReference type="Pfam" id="PF00069">
    <property type="entry name" value="Pkinase"/>
    <property type="match status" value="1"/>
</dbReference>
<keyword evidence="7" id="KW-1185">Reference proteome</keyword>
<dbReference type="InterPro" id="IPR020635">
    <property type="entry name" value="Tyr_kinase_cat_dom"/>
</dbReference>
<evidence type="ECO:0000256" key="4">
    <source>
        <dbReference type="ARBA" id="ARBA00022840"/>
    </source>
</evidence>
<evidence type="ECO:0000313" key="7">
    <source>
        <dbReference type="Proteomes" id="UP000682403"/>
    </source>
</evidence>
<dbReference type="InterPro" id="IPR011009">
    <property type="entry name" value="Kinase-like_dom_sf"/>
</dbReference>
<dbReference type="InterPro" id="IPR045269">
    <property type="entry name" value="Atg1-like"/>
</dbReference>
<reference evidence="6 7" key="1">
    <citation type="submission" date="2021-04" db="EMBL/GenBank/DDBJ databases">
        <title>Metabacillus sp. strain KIGAM252 whole genome sequence.</title>
        <authorList>
            <person name="Seo M.-J."/>
            <person name="Cho E.-S."/>
            <person name="Hwang C.Y."/>
            <person name="Yoon D.J."/>
        </authorList>
    </citation>
    <scope>NUCLEOTIDE SEQUENCE [LARGE SCALE GENOMIC DNA]</scope>
    <source>
        <strain evidence="6 7">KIGAM252</strain>
    </source>
</reference>
<dbReference type="SUPFAM" id="SSF56112">
    <property type="entry name" value="Protein kinase-like (PK-like)"/>
    <property type="match status" value="1"/>
</dbReference>
<dbReference type="PANTHER" id="PTHR24348">
    <property type="entry name" value="SERINE/THREONINE-PROTEIN KINASE UNC-51-RELATED"/>
    <property type="match status" value="1"/>
</dbReference>
<keyword evidence="3 6" id="KW-0418">Kinase</keyword>
<evidence type="ECO:0000313" key="6">
    <source>
        <dbReference type="EMBL" id="MBS2969275.1"/>
    </source>
</evidence>
<name>A0ABS5LEV1_9BACI</name>
<evidence type="ECO:0000259" key="5">
    <source>
        <dbReference type="PROSITE" id="PS50011"/>
    </source>
</evidence>
<evidence type="ECO:0000256" key="2">
    <source>
        <dbReference type="ARBA" id="ARBA00022741"/>
    </source>
</evidence>
<protein>
    <submittedName>
        <fullName evidence="6">Protein kinase</fullName>
    </submittedName>
</protein>
<dbReference type="PROSITE" id="PS50011">
    <property type="entry name" value="PROTEIN_KINASE_DOM"/>
    <property type="match status" value="1"/>
</dbReference>
<keyword evidence="4" id="KW-0067">ATP-binding</keyword>
<keyword evidence="2" id="KW-0547">Nucleotide-binding</keyword>
<accession>A0ABS5LEV1</accession>